<accession>A0ABT0TUC7</accession>
<evidence type="ECO:0000259" key="6">
    <source>
        <dbReference type="Pfam" id="PF12912"/>
    </source>
</evidence>
<sequence length="443" mass="50717">MVRFLTFIFFLALLYGCASKPPKLELPKQDLQSYISNESLESLKPPSTKNLKNKYLQQFFSPFSKIPKNDSIQAQWGLQQALTNLGYGENLLPYSLAEIEELAKEANFENFPSLKQPAIITKSSNLRVLPTNKPRFFNPKTAGEGFPFDYWQNSYIYLGTPILITHYSKSKKWAFVESGFVSGWIEVLNIAILNQKQTQELRQTQEFLVAKKDNIPIYNTHQEFLETARIGMLLPLLGSTKKAYESFIFTRTQRGYAKKIKIHLHSQDFTRFPMPFSSKNYASLAQNLMGEKYGWGGMFGNRDCSMFLRDTLGNFGFYLQRNSQAQILPNNLNKSLYFDLSQMNPNQKKLFIQNNAIPFATLLGMKGHIMLYVGSFDGEIFVLHDIWGLKTLQNGEEGRSIIGKIALTPLNIGENTKGINQNTLLIKRIYGMRNLFDKANYAK</sequence>
<dbReference type="InterPro" id="IPR026864">
    <property type="entry name" value="SH3b2-type_SH3"/>
</dbReference>
<dbReference type="Pfam" id="PF00877">
    <property type="entry name" value="NLPC_P60"/>
    <property type="match status" value="1"/>
</dbReference>
<dbReference type="InterPro" id="IPR027017">
    <property type="entry name" value="P60_peptidase_YkfC"/>
</dbReference>
<gene>
    <name evidence="9" type="ORF">NCR95_04650</name>
</gene>
<evidence type="ECO:0000259" key="8">
    <source>
        <dbReference type="Pfam" id="PF12914"/>
    </source>
</evidence>
<organism evidence="9 10">
    <name type="scientific">Helicobacter colisuis</name>
    <dbReference type="NCBI Taxonomy" id="2949739"/>
    <lineage>
        <taxon>Bacteria</taxon>
        <taxon>Pseudomonadati</taxon>
        <taxon>Campylobacterota</taxon>
        <taxon>Epsilonproteobacteria</taxon>
        <taxon>Campylobacterales</taxon>
        <taxon>Helicobacteraceae</taxon>
        <taxon>Helicobacter</taxon>
    </lineage>
</organism>
<evidence type="ECO:0000256" key="2">
    <source>
        <dbReference type="ARBA" id="ARBA00022670"/>
    </source>
</evidence>
<dbReference type="InterPro" id="IPR039439">
    <property type="entry name" value="SH3b1_dom"/>
</dbReference>
<dbReference type="Pfam" id="PF12912">
    <property type="entry name" value="N_NLPC_P60"/>
    <property type="match status" value="1"/>
</dbReference>
<feature type="domain" description="SH3b1" evidence="7">
    <location>
        <begin position="134"/>
        <end position="186"/>
    </location>
</feature>
<dbReference type="Proteomes" id="UP001057522">
    <property type="component" value="Unassembled WGS sequence"/>
</dbReference>
<comment type="similarity">
    <text evidence="1">Belongs to the peptidase C40 family.</text>
</comment>
<dbReference type="InterPro" id="IPR000064">
    <property type="entry name" value="NLP_P60_dom"/>
</dbReference>
<keyword evidence="4" id="KW-0788">Thiol protease</keyword>
<dbReference type="Gene3D" id="3.90.1720.10">
    <property type="entry name" value="endopeptidase domain like (from Nostoc punctiforme)"/>
    <property type="match status" value="1"/>
</dbReference>
<dbReference type="Pfam" id="PF12913">
    <property type="entry name" value="SH3_6"/>
    <property type="match status" value="1"/>
</dbReference>
<dbReference type="PIRSF" id="PIRSF019015">
    <property type="entry name" value="P60_peptidase_YkfC"/>
    <property type="match status" value="1"/>
</dbReference>
<evidence type="ECO:0000259" key="7">
    <source>
        <dbReference type="Pfam" id="PF12913"/>
    </source>
</evidence>
<reference evidence="9" key="1">
    <citation type="submission" date="2022-06" db="EMBL/GenBank/DDBJ databases">
        <title>Helicobacter colisuis sp. nov.</title>
        <authorList>
            <person name="Papic B."/>
            <person name="Gruntar I."/>
        </authorList>
    </citation>
    <scope>NUCLEOTIDE SEQUENCE</scope>
    <source>
        <strain evidence="9">11154-15</strain>
    </source>
</reference>
<keyword evidence="3" id="KW-0378">Hydrolase</keyword>
<dbReference type="SUPFAM" id="SSF54001">
    <property type="entry name" value="Cysteine proteinases"/>
    <property type="match status" value="1"/>
</dbReference>
<feature type="domain" description="SH3b2-type SH3" evidence="8">
    <location>
        <begin position="197"/>
        <end position="240"/>
    </location>
</feature>
<dbReference type="InterPro" id="IPR038765">
    <property type="entry name" value="Papain-like_cys_pep_sf"/>
</dbReference>
<dbReference type="EMBL" id="JAMOKX010000003">
    <property type="protein sequence ID" value="MCL9819459.1"/>
    <property type="molecule type" value="Genomic_DNA"/>
</dbReference>
<comment type="caution">
    <text evidence="9">The sequence shown here is derived from an EMBL/GenBank/DDBJ whole genome shotgun (WGS) entry which is preliminary data.</text>
</comment>
<keyword evidence="2" id="KW-0645">Protease</keyword>
<evidence type="ECO:0000313" key="10">
    <source>
        <dbReference type="Proteomes" id="UP001057522"/>
    </source>
</evidence>
<name>A0ABT0TUC7_9HELI</name>
<dbReference type="RefSeq" id="WP_250604165.1">
    <property type="nucleotide sequence ID" value="NZ_JAMOKX010000003.1"/>
</dbReference>
<protein>
    <submittedName>
        <fullName evidence="9">SH3 domain-containing protein</fullName>
    </submittedName>
</protein>
<feature type="domain" description="NlpC/P60" evidence="5">
    <location>
        <begin position="290"/>
        <end position="374"/>
    </location>
</feature>
<keyword evidence="10" id="KW-1185">Reference proteome</keyword>
<feature type="domain" description="NLPC/P60 N-terminal" evidence="6">
    <location>
        <begin position="7"/>
        <end position="111"/>
    </location>
</feature>
<dbReference type="Pfam" id="PF12914">
    <property type="entry name" value="SH3_7"/>
    <property type="match status" value="1"/>
</dbReference>
<evidence type="ECO:0000259" key="5">
    <source>
        <dbReference type="Pfam" id="PF00877"/>
    </source>
</evidence>
<proteinExistence type="inferred from homology"/>
<evidence type="ECO:0000313" key="9">
    <source>
        <dbReference type="EMBL" id="MCL9819459.1"/>
    </source>
</evidence>
<dbReference type="InterPro" id="IPR025606">
    <property type="entry name" value="NLPC/P60_N_dom"/>
</dbReference>
<dbReference type="PROSITE" id="PS51257">
    <property type="entry name" value="PROKAR_LIPOPROTEIN"/>
    <property type="match status" value="1"/>
</dbReference>
<evidence type="ECO:0000256" key="1">
    <source>
        <dbReference type="ARBA" id="ARBA00007074"/>
    </source>
</evidence>
<evidence type="ECO:0000256" key="4">
    <source>
        <dbReference type="ARBA" id="ARBA00022807"/>
    </source>
</evidence>
<evidence type="ECO:0000256" key="3">
    <source>
        <dbReference type="ARBA" id="ARBA00022801"/>
    </source>
</evidence>